<evidence type="ECO:0000256" key="8">
    <source>
        <dbReference type="ARBA" id="ARBA00022679"/>
    </source>
</evidence>
<evidence type="ECO:0000256" key="7">
    <source>
        <dbReference type="ARBA" id="ARBA00022676"/>
    </source>
</evidence>
<dbReference type="InterPro" id="IPR003674">
    <property type="entry name" value="Oligo_trans_STT3"/>
</dbReference>
<evidence type="ECO:0000256" key="12">
    <source>
        <dbReference type="ARBA" id="ARBA00022989"/>
    </source>
</evidence>
<dbReference type="Proteomes" id="UP000186851">
    <property type="component" value="Chromosome"/>
</dbReference>
<evidence type="ECO:0000259" key="19">
    <source>
        <dbReference type="Pfam" id="PF21436"/>
    </source>
</evidence>
<dbReference type="GO" id="GO:0012505">
    <property type="term" value="C:endomembrane system"/>
    <property type="evidence" value="ECO:0007669"/>
    <property type="project" value="UniProtKB-SubCell"/>
</dbReference>
<dbReference type="EC" id="2.4.99.21" evidence="6"/>
<evidence type="ECO:0000256" key="1">
    <source>
        <dbReference type="ARBA" id="ARBA00001936"/>
    </source>
</evidence>
<evidence type="ECO:0000256" key="10">
    <source>
        <dbReference type="ARBA" id="ARBA00022723"/>
    </source>
</evidence>
<comment type="subcellular location">
    <subcellularLocation>
        <location evidence="3">Endomembrane system</location>
        <topology evidence="3">Multi-pass membrane protein</topology>
    </subcellularLocation>
</comment>
<reference evidence="20" key="2">
    <citation type="journal article" date="2022" name="Nat. Microbiol.">
        <title>A closed Candidatus Odinarchaeum chromosome exposes Asgard archaeal viruses.</title>
        <authorList>
            <person name="Tamarit D."/>
            <person name="Caceres E.F."/>
            <person name="Krupovic M."/>
            <person name="Nijland R."/>
            <person name="Eme L."/>
            <person name="Robinson N.P."/>
            <person name="Ettema T.J.G."/>
        </authorList>
    </citation>
    <scope>NUCLEOTIDE SEQUENCE</scope>
    <source>
        <strain evidence="20">LCB_4</strain>
    </source>
</reference>
<dbReference type="InterPro" id="IPR048307">
    <property type="entry name" value="STT3_N"/>
</dbReference>
<feature type="transmembrane region" description="Helical" evidence="17">
    <location>
        <begin position="127"/>
        <end position="145"/>
    </location>
</feature>
<feature type="transmembrane region" description="Helical" evidence="17">
    <location>
        <begin position="311"/>
        <end position="332"/>
    </location>
</feature>
<keyword evidence="13 17" id="KW-0472">Membrane</keyword>
<dbReference type="KEGG" id="oyw:OdinLCB4_003870"/>
<evidence type="ECO:0000313" key="20">
    <source>
        <dbReference type="EMBL" id="WEU39632.1"/>
    </source>
</evidence>
<dbReference type="Pfam" id="PF02516">
    <property type="entry name" value="STT3"/>
    <property type="match status" value="1"/>
</dbReference>
<evidence type="ECO:0000256" key="16">
    <source>
        <dbReference type="ARBA" id="ARBA00034066"/>
    </source>
</evidence>
<keyword evidence="11" id="KW-0460">Magnesium</keyword>
<feature type="transmembrane region" description="Helical" evidence="17">
    <location>
        <begin position="246"/>
        <end position="266"/>
    </location>
</feature>
<reference evidence="20" key="1">
    <citation type="journal article" date="2017" name="Nature">
        <title>Asgard archaea illuminate the origin of eukaryotic cellular complexity.</title>
        <authorList>
            <person name="Zaremba-Niedzwiedzka K."/>
            <person name="Caceres E.F."/>
            <person name="Saw J.H."/>
            <person name="Backstrom D."/>
            <person name="Juzokaite L."/>
            <person name="Vancaester E."/>
            <person name="Seitz K.W."/>
            <person name="Anantharaman K."/>
            <person name="Starnawski P."/>
            <person name="Kjeldsen K.U."/>
            <person name="Scott M.B."/>
            <person name="Nunoura T."/>
            <person name="Banfield J.F."/>
            <person name="Schramm A."/>
            <person name="Baker B.J."/>
            <person name="Spang A."/>
            <person name="Ettema T.J.G."/>
        </authorList>
    </citation>
    <scope>NUCLEOTIDE SEQUENCE</scope>
    <source>
        <strain evidence="20">LCB_4</strain>
    </source>
</reference>
<dbReference type="Pfam" id="PF21436">
    <property type="entry name" value="STT3-PglB_core"/>
    <property type="match status" value="1"/>
</dbReference>
<feature type="transmembrane region" description="Helical" evidence="17">
    <location>
        <begin position="102"/>
        <end position="121"/>
    </location>
</feature>
<keyword evidence="7 20" id="KW-0328">Glycosyltransferase</keyword>
<feature type="transmembrane region" description="Helical" evidence="17">
    <location>
        <begin position="380"/>
        <end position="399"/>
    </location>
</feature>
<evidence type="ECO:0000313" key="21">
    <source>
        <dbReference type="Proteomes" id="UP000186851"/>
    </source>
</evidence>
<dbReference type="GO" id="GO:0004576">
    <property type="term" value="F:oligosaccharyl transferase activity"/>
    <property type="evidence" value="ECO:0007669"/>
    <property type="project" value="InterPro"/>
</dbReference>
<keyword evidence="9 17" id="KW-0812">Transmembrane</keyword>
<feature type="transmembrane region" description="Helical" evidence="17">
    <location>
        <begin position="175"/>
        <end position="194"/>
    </location>
</feature>
<evidence type="ECO:0000256" key="14">
    <source>
        <dbReference type="ARBA" id="ARBA00023211"/>
    </source>
</evidence>
<feature type="transmembrane region" description="Helical" evidence="17">
    <location>
        <begin position="28"/>
        <end position="46"/>
    </location>
</feature>
<feature type="domain" description="STT3/PglB/AglB core" evidence="19">
    <location>
        <begin position="531"/>
        <end position="588"/>
    </location>
</feature>
<feature type="transmembrane region" description="Helical" evidence="17">
    <location>
        <begin position="201"/>
        <end position="217"/>
    </location>
</feature>
<comment type="similarity">
    <text evidence="5">Belongs to the STT3 family.</text>
</comment>
<dbReference type="EMBL" id="CP091871">
    <property type="protein sequence ID" value="WEU39632.1"/>
    <property type="molecule type" value="Genomic_DNA"/>
</dbReference>
<dbReference type="InterPro" id="IPR048999">
    <property type="entry name" value="STT3-PglB_core"/>
</dbReference>
<evidence type="ECO:0000256" key="15">
    <source>
        <dbReference type="ARBA" id="ARBA00030679"/>
    </source>
</evidence>
<feature type="transmembrane region" description="Helical" evidence="17">
    <location>
        <begin position="475"/>
        <end position="495"/>
    </location>
</feature>
<evidence type="ECO:0000256" key="5">
    <source>
        <dbReference type="ARBA" id="ARBA00010810"/>
    </source>
</evidence>
<dbReference type="PANTHER" id="PTHR13872">
    <property type="entry name" value="DOLICHYL-DIPHOSPHOOLIGOSACCHARIDE--PROTEIN GLYCOSYLTRANSFERASE SUBUNIT"/>
    <property type="match status" value="1"/>
</dbReference>
<evidence type="ECO:0000259" key="18">
    <source>
        <dbReference type="Pfam" id="PF02516"/>
    </source>
</evidence>
<evidence type="ECO:0000256" key="3">
    <source>
        <dbReference type="ARBA" id="ARBA00004127"/>
    </source>
</evidence>
<feature type="domain" description="Oligosaccharyl transferase STT3 N-terminal" evidence="18">
    <location>
        <begin position="33"/>
        <end position="438"/>
    </location>
</feature>
<protein>
    <recommendedName>
        <fullName evidence="6">dolichyl-phosphooligosaccharide-protein glycotransferase</fullName>
        <ecNumber evidence="6">2.4.99.21</ecNumber>
    </recommendedName>
    <alternativeName>
        <fullName evidence="15">Oligosaccharyl transferase</fullName>
    </alternativeName>
</protein>
<feature type="transmembrane region" description="Helical" evidence="17">
    <location>
        <begin position="430"/>
        <end position="454"/>
    </location>
</feature>
<keyword evidence="8 20" id="KW-0808">Transferase</keyword>
<comment type="cofactor">
    <cofactor evidence="2">
        <name>Mg(2+)</name>
        <dbReference type="ChEBI" id="CHEBI:18420"/>
    </cofactor>
</comment>
<organism evidence="20 21">
    <name type="scientific">Odinarchaeota yellowstonii (strain LCB_4)</name>
    <dbReference type="NCBI Taxonomy" id="1841599"/>
    <lineage>
        <taxon>Archaea</taxon>
        <taxon>Promethearchaeati</taxon>
        <taxon>Candidatus Odinarchaeota</taxon>
        <taxon>Candidatus Odinarchaeia</taxon>
        <taxon>Candidatus Odinarchaeales</taxon>
        <taxon>Candidatus Odinarchaeaceae</taxon>
        <taxon>Candidatus Odinarchaeum</taxon>
    </lineage>
</organism>
<comment type="cofactor">
    <cofactor evidence="1">
        <name>Mn(2+)</name>
        <dbReference type="ChEBI" id="CHEBI:29035"/>
    </cofactor>
</comment>
<evidence type="ECO:0000256" key="6">
    <source>
        <dbReference type="ARBA" id="ARBA00012602"/>
    </source>
</evidence>
<feature type="transmembrane region" description="Helical" evidence="17">
    <location>
        <begin position="152"/>
        <end position="169"/>
    </location>
</feature>
<feature type="transmembrane region" description="Helical" evidence="17">
    <location>
        <begin position="406"/>
        <end position="424"/>
    </location>
</feature>
<dbReference type="Gene3D" id="3.40.50.12610">
    <property type="match status" value="1"/>
</dbReference>
<comment type="pathway">
    <text evidence="4">Protein modification; protein glycosylation.</text>
</comment>
<proteinExistence type="inferred from homology"/>
<dbReference type="GO" id="GO:0016020">
    <property type="term" value="C:membrane"/>
    <property type="evidence" value="ECO:0007669"/>
    <property type="project" value="InterPro"/>
</dbReference>
<name>A0AAF0D0W0_ODILC</name>
<sequence length="1232" mass="137052">MDWSISSFSGKLRELMTFRREKFKLKNLILYFSIITIFLLALFIRLTPAAYEVILKEFDPYFQFRQTQFIVENGFAAWFNWHDPLSWYPWGRDIASNSYPGLPFAAAAVYLFLTGIGLPISLLEMCWAWPAFMGAFTTVAIYFLGREIGSKKVGLLAAFFLAVIPAYFQRTIAGFFDNETLGILLMVLTTYFYIRAIKRESMFSGLLAGLALAYLTLTWGANIYFFYLIPLSNLILLILRKYKSFYLIPYALVIGIPMLVGSQIPLIGGVNILFNNIGVVSIGVLSILVLYELLNRFRKTDLYLRIKPHILPMIGGVIGVIVIVLVAVNFIAQINVLSPIIGVFTNLSARFISIINPLARSEVYLVASVGEHAVSSWGVFYYYLFIPVFLFPVGVYFILKRVEPYDIILLTALITSLYFAASMIRIILILAPFICLFASYGLVTVMKPFSYIISKEAVAVSTRKMRVAKTVSREYSVVAFGLVFILLAANLWHGMEMSKQFASPEMIGLGAYYDWQESFQWMRNNIGTGKVVLSWWDYGYWITAVANQTSLMDNGTFNQTQIAKLGLALVSNDVEALKILREYGVEYVLVHFGYFIPSLSGDEGKWIWMVRIASDNFPELISESQYYNATSGKPTSKFFDSLIYKLLFYKEPGTYELAYYVSNTMDKLGYPKYQAYPTSQIWKFIGADTSYPIYRVAYLSSHNLVKLYQVDYTILDTWLKIVNTSVYTFLGKTTALVTVKNNGSTPVTLDTSPSSIFINGTKLSVIGGSASIAEGSALMNPGDTCVVKIDVNSPSTIGSQFNTTVSSVEFYGYRKSSEINVVRSAGSFNISIINATAYSNETIFLTVQNTGSEYLTVSKIYVNGSSNGISFTGDLTIAPNQFETYAITLNRVAYPSLNLNVSDIVNLSITTWEGVSASLTGVTVQAPPGYNFTLTNVNAFSNETVLFTVYNNGSYPLDLSHIILSVNLGDFTFYKSSVTALNGSLTVNPGVAVRYKLSWAPSLLDLNQSDTVNITVYTYQGLDYSALNVTVIEPSGYDYILNGQVYDNETAYLTIYNNGSYPVTLSTVTVNDTLVTSITPVNGSMTVNPGAATLYRILWDPFIFNVSSGDYVTLKTVTYEDINRTVSMLVESSNYSMIIDSSLTSVYSNNTLFITLNNTSPSLPISNFTILVENQTSGELQYLTWTGVLNSSESVNLSFQLAQLPALNPGEPVRILVKCVEGASDQITVIVL</sequence>
<dbReference type="AlphaFoldDB" id="A0AAF0D0W0"/>
<keyword evidence="14" id="KW-0464">Manganese</keyword>
<evidence type="ECO:0000256" key="4">
    <source>
        <dbReference type="ARBA" id="ARBA00004922"/>
    </source>
</evidence>
<evidence type="ECO:0000256" key="17">
    <source>
        <dbReference type="SAM" id="Phobius"/>
    </source>
</evidence>
<comment type="catalytic activity">
    <reaction evidence="16">
        <text>an archaeal dolichyl phosphooligosaccharide + [protein]-L-asparagine = an archaeal dolichyl phosphate + a glycoprotein with the oligosaccharide chain attached by N-beta-D-glycosyl linkage to a protein L-asparagine.</text>
        <dbReference type="EC" id="2.4.99.21"/>
    </reaction>
</comment>
<evidence type="ECO:0000256" key="11">
    <source>
        <dbReference type="ARBA" id="ARBA00022842"/>
    </source>
</evidence>
<dbReference type="GO" id="GO:0046872">
    <property type="term" value="F:metal ion binding"/>
    <property type="evidence" value="ECO:0007669"/>
    <property type="project" value="UniProtKB-KW"/>
</dbReference>
<keyword evidence="12 17" id="KW-1133">Transmembrane helix</keyword>
<feature type="transmembrane region" description="Helical" evidence="17">
    <location>
        <begin position="272"/>
        <end position="291"/>
    </location>
</feature>
<evidence type="ECO:0000256" key="2">
    <source>
        <dbReference type="ARBA" id="ARBA00001946"/>
    </source>
</evidence>
<accession>A0AAF0D0W0</accession>
<evidence type="ECO:0000256" key="9">
    <source>
        <dbReference type="ARBA" id="ARBA00022692"/>
    </source>
</evidence>
<dbReference type="PANTHER" id="PTHR13872:SF1">
    <property type="entry name" value="DOLICHYL-DIPHOSPHOOLIGOSACCHARIDE--PROTEIN GLYCOSYLTRANSFERASE SUBUNIT STT3B"/>
    <property type="match status" value="1"/>
</dbReference>
<evidence type="ECO:0000256" key="13">
    <source>
        <dbReference type="ARBA" id="ARBA00023136"/>
    </source>
</evidence>
<gene>
    <name evidence="20" type="ORF">OdinLCB4_003870</name>
</gene>
<keyword evidence="10" id="KW-0479">Metal-binding</keyword>